<comment type="caution">
    <text evidence="15">The sequence shown here is derived from an EMBL/GenBank/DDBJ whole genome shotgun (WGS) entry which is preliminary data.</text>
</comment>
<comment type="subcellular location">
    <subcellularLocation>
        <location evidence="1 11">Cell outer membrane</location>
        <topology evidence="1 11">Multi-pass membrane protein</topology>
    </subcellularLocation>
</comment>
<evidence type="ECO:0000259" key="14">
    <source>
        <dbReference type="Pfam" id="PF07715"/>
    </source>
</evidence>
<proteinExistence type="inferred from homology"/>
<evidence type="ECO:0000256" key="7">
    <source>
        <dbReference type="ARBA" id="ARBA00023065"/>
    </source>
</evidence>
<sequence>MRTRSTPTEADDGEELEMRRCVTLAMPSAALVALIGGAQAQTGVAAVADASSAGTQTTQAGEQPPEAQSAGLADIVVTAQRRQQTLQEVPVSVAVIDANLVQQQHITNISGLGEIVPNLAITTSPFQPFVSIRGLGSGAGTRAFEQSVATYVDGIYAGRASQFLNPFFDIERVEVVRGPQSVLFGVNAIAGAINIVNKRPGADLEGYVTSGYEIENHGYNVEGGISIPVSSTFGIRVAGRADREGPYLTNNVTGKEEPDIRSQIGRIVGRWRPTSDLDVTLEYEHAFRKVDGNGFQTVYLPLLTVFPTSVEDGVLDRRKSTPGTANFTRLKTDNVTLNVDYALGGFNIRSASGYSAYRFAQALPAGSVPTYFGTAAAAEKFRQFYQEVRLESPDSSRFKYLIGGTYYHQDLQLDQGIDFDLTAFGAPGITAAIRNGLDQDTDAVSVFAQGTFDFTDALGITAGARYSSIRKQADYVIAPTAAGQPLSGYTFVPASAFILRNLGYFSYVDPAVPATVRASLYERSRRFNAFNPAISLNYKPSRQTSVYASFTTGTKAGGFNDQEKTGVAPENGLIGDSFEYDAEKARNFELGGKFGSRTFRFNVAAFYSKYRDLQASQATQNGSIRTTNAASATAKGIELDATILLTPRLTLSGDFAYIHARYDDYPGSGCIITLTSQACDPAAQNARGGRLDAVPDFTGSANLAYVVPLSERWELRSRGRAYYNDGAQYQSNQDPIDRTPHYWFLDAYLTLAQREKGFSFSVSGRNLTNKLARGFSAPAATPLFGHQSYILPTRTIFLDARFDF</sequence>
<feature type="domain" description="TonB-dependent receptor-like beta-barrel" evidence="13">
    <location>
        <begin position="302"/>
        <end position="767"/>
    </location>
</feature>
<dbReference type="PANTHER" id="PTHR32552:SF81">
    <property type="entry name" value="TONB-DEPENDENT OUTER MEMBRANE RECEPTOR"/>
    <property type="match status" value="1"/>
</dbReference>
<evidence type="ECO:0000256" key="3">
    <source>
        <dbReference type="ARBA" id="ARBA00022452"/>
    </source>
</evidence>
<feature type="domain" description="TonB-dependent receptor plug" evidence="14">
    <location>
        <begin position="86"/>
        <end position="192"/>
    </location>
</feature>
<dbReference type="PROSITE" id="PS52016">
    <property type="entry name" value="TONB_DEPENDENT_REC_3"/>
    <property type="match status" value="1"/>
</dbReference>
<keyword evidence="9 11" id="KW-0472">Membrane</keyword>
<evidence type="ECO:0000256" key="11">
    <source>
        <dbReference type="PROSITE-ProRule" id="PRU01360"/>
    </source>
</evidence>
<evidence type="ECO:0000256" key="9">
    <source>
        <dbReference type="ARBA" id="ARBA00023136"/>
    </source>
</evidence>
<dbReference type="GO" id="GO:0006826">
    <property type="term" value="P:iron ion transport"/>
    <property type="evidence" value="ECO:0007669"/>
    <property type="project" value="UniProtKB-KW"/>
</dbReference>
<evidence type="ECO:0000256" key="4">
    <source>
        <dbReference type="ARBA" id="ARBA00022496"/>
    </source>
</evidence>
<reference evidence="15 16" key="1">
    <citation type="submission" date="2017-08" db="EMBL/GenBank/DDBJ databases">
        <title>Infants hospitalized years apart are colonized by the same room-sourced microbial strains.</title>
        <authorList>
            <person name="Brooks B."/>
            <person name="Olm M.R."/>
            <person name="Firek B.A."/>
            <person name="Baker R."/>
            <person name="Thomas B.C."/>
            <person name="Morowitz M.J."/>
            <person name="Banfield J.F."/>
        </authorList>
    </citation>
    <scope>NUCLEOTIDE SEQUENCE [LARGE SCALE GENOMIC DNA]</scope>
    <source>
        <strain evidence="15">S2_005_001_R1_22</strain>
    </source>
</reference>
<evidence type="ECO:0000256" key="8">
    <source>
        <dbReference type="ARBA" id="ARBA00023077"/>
    </source>
</evidence>
<evidence type="ECO:0000256" key="12">
    <source>
        <dbReference type="RuleBase" id="RU003357"/>
    </source>
</evidence>
<evidence type="ECO:0000313" key="16">
    <source>
        <dbReference type="Proteomes" id="UP000249229"/>
    </source>
</evidence>
<keyword evidence="5 11" id="KW-0812">Transmembrane</keyword>
<dbReference type="CDD" id="cd01347">
    <property type="entry name" value="ligand_gated_channel"/>
    <property type="match status" value="1"/>
</dbReference>
<evidence type="ECO:0000256" key="10">
    <source>
        <dbReference type="ARBA" id="ARBA00023237"/>
    </source>
</evidence>
<dbReference type="AlphaFoldDB" id="A0A2W5P678"/>
<comment type="similarity">
    <text evidence="11 12">Belongs to the TonB-dependent receptor family.</text>
</comment>
<keyword evidence="8 12" id="KW-0798">TonB box</keyword>
<dbReference type="InterPro" id="IPR000531">
    <property type="entry name" value="Beta-barrel_TonB"/>
</dbReference>
<gene>
    <name evidence="15" type="ORF">DI544_14415</name>
</gene>
<evidence type="ECO:0000256" key="2">
    <source>
        <dbReference type="ARBA" id="ARBA00022448"/>
    </source>
</evidence>
<evidence type="ECO:0000256" key="5">
    <source>
        <dbReference type="ARBA" id="ARBA00022692"/>
    </source>
</evidence>
<keyword evidence="6" id="KW-0408">Iron</keyword>
<dbReference type="GO" id="GO:0009279">
    <property type="term" value="C:cell outer membrane"/>
    <property type="evidence" value="ECO:0007669"/>
    <property type="project" value="UniProtKB-SubCell"/>
</dbReference>
<dbReference type="InterPro" id="IPR012910">
    <property type="entry name" value="Plug_dom"/>
</dbReference>
<evidence type="ECO:0008006" key="17">
    <source>
        <dbReference type="Google" id="ProtNLM"/>
    </source>
</evidence>
<dbReference type="Gene3D" id="2.40.170.20">
    <property type="entry name" value="TonB-dependent receptor, beta-barrel domain"/>
    <property type="match status" value="1"/>
</dbReference>
<dbReference type="EMBL" id="QFQI01000018">
    <property type="protein sequence ID" value="PZQ58365.1"/>
    <property type="molecule type" value="Genomic_DNA"/>
</dbReference>
<dbReference type="Proteomes" id="UP000249229">
    <property type="component" value="Unassembled WGS sequence"/>
</dbReference>
<name>A0A2W5P678_9SPHN</name>
<evidence type="ECO:0000256" key="6">
    <source>
        <dbReference type="ARBA" id="ARBA00023004"/>
    </source>
</evidence>
<keyword evidence="3 11" id="KW-1134">Transmembrane beta strand</keyword>
<keyword evidence="2 11" id="KW-0813">Transport</keyword>
<accession>A0A2W5P678</accession>
<organism evidence="15 16">
    <name type="scientific">Sphingomonas taxi</name>
    <dbReference type="NCBI Taxonomy" id="1549858"/>
    <lineage>
        <taxon>Bacteria</taxon>
        <taxon>Pseudomonadati</taxon>
        <taxon>Pseudomonadota</taxon>
        <taxon>Alphaproteobacteria</taxon>
        <taxon>Sphingomonadales</taxon>
        <taxon>Sphingomonadaceae</taxon>
        <taxon>Sphingomonas</taxon>
    </lineage>
</organism>
<dbReference type="InterPro" id="IPR039426">
    <property type="entry name" value="TonB-dep_rcpt-like"/>
</dbReference>
<dbReference type="SUPFAM" id="SSF56935">
    <property type="entry name" value="Porins"/>
    <property type="match status" value="1"/>
</dbReference>
<protein>
    <recommendedName>
        <fullName evidence="17">TonB-dependent receptor</fullName>
    </recommendedName>
</protein>
<dbReference type="PANTHER" id="PTHR32552">
    <property type="entry name" value="FERRICHROME IRON RECEPTOR-RELATED"/>
    <property type="match status" value="1"/>
</dbReference>
<dbReference type="InterPro" id="IPR036942">
    <property type="entry name" value="Beta-barrel_TonB_sf"/>
</dbReference>
<keyword evidence="10 11" id="KW-0998">Cell outer membrane</keyword>
<evidence type="ECO:0000256" key="1">
    <source>
        <dbReference type="ARBA" id="ARBA00004571"/>
    </source>
</evidence>
<evidence type="ECO:0000313" key="15">
    <source>
        <dbReference type="EMBL" id="PZQ58365.1"/>
    </source>
</evidence>
<dbReference type="Pfam" id="PF00593">
    <property type="entry name" value="TonB_dep_Rec_b-barrel"/>
    <property type="match status" value="1"/>
</dbReference>
<keyword evidence="7" id="KW-0406">Ion transport</keyword>
<evidence type="ECO:0000259" key="13">
    <source>
        <dbReference type="Pfam" id="PF00593"/>
    </source>
</evidence>
<keyword evidence="4" id="KW-0410">Iron transport</keyword>
<dbReference type="Pfam" id="PF07715">
    <property type="entry name" value="Plug"/>
    <property type="match status" value="1"/>
</dbReference>